<dbReference type="Pfam" id="PF00732">
    <property type="entry name" value="GMC_oxred_N"/>
    <property type="match status" value="1"/>
</dbReference>
<comment type="catalytic activity">
    <reaction evidence="12">
        <text>pyranose + acceptor = pyranos-3-ulose + reduced acceptor.</text>
        <dbReference type="EC" id="1.1.99.29"/>
    </reaction>
</comment>
<feature type="active site" description="Proton donor" evidence="15">
    <location>
        <position position="449"/>
    </location>
</feature>
<evidence type="ECO:0000256" key="15">
    <source>
        <dbReference type="PIRSR" id="PIRSR000137-1"/>
    </source>
</evidence>
<evidence type="ECO:0000313" key="20">
    <source>
        <dbReference type="Proteomes" id="UP000054270"/>
    </source>
</evidence>
<evidence type="ECO:0000313" key="19">
    <source>
        <dbReference type="EMBL" id="KJA13939.1"/>
    </source>
</evidence>
<dbReference type="GO" id="GO:0033718">
    <property type="term" value="F:pyranose dehydrogenase (acceptor) activity"/>
    <property type="evidence" value="ECO:0007669"/>
    <property type="project" value="UniProtKB-EC"/>
</dbReference>
<keyword evidence="8 16" id="KW-0274">FAD</keyword>
<dbReference type="InterPro" id="IPR012132">
    <property type="entry name" value="GMC_OxRdtase"/>
</dbReference>
<evidence type="ECO:0000256" key="5">
    <source>
        <dbReference type="ARBA" id="ARBA00013177"/>
    </source>
</evidence>
<dbReference type="STRING" id="945553.A0A0D2N3W5"/>
<sequence length="532" mass="57963">MPLSILLAFSDKNVTTVNAPFLAPAVTPYTSYDWNYTVIPQAGQNNRTFPYPRGRLLGGSSSANYMALQYGSHENWDKVAKVTGDSGWLWSNMKRYISKHKRFINTPRLDGHDNYEGEPVSLSSQGIDNRVIETTRQLAEFPYNKDTTGINNNLLGVGWIQSSINNGSRVSSSTSYLSASSGRPNLTILLNAMVTKLLPTGSSQGLRTFRNVQFADSRTNSVNESFQVQATREVILSAGSIGSVQILQLSGIGDPEDLKPLGIPVLINNSEVGKNLQDHPLVPNIFTVQDGASMDHVFRNQTAMGAAIINTFGFARLSPPLREGLEDPSAGSTTPHYEMIFANFWLSAAAPLPPTGSFFTILTSVMTPTSRGTIRIHSTNPFDAPLIDPNMLTTEWDIRVMRESIKSAKRFASASAWDGYITGSVGPLFSDSDAILDDYTRQTSSTIFHPTSTASMTTFASKNGVTNPDLTVKGTLGLRIVDLSVLPFIPSCHPQGSAYLIAERAADLVKASQAYFLGDEDLKPQYIVTNII</sequence>
<feature type="domain" description="Glucose-methanol-choline oxidoreductase N-terminal" evidence="17">
    <location>
        <begin position="45"/>
        <end position="280"/>
    </location>
</feature>
<feature type="active site" description="Proton acceptor" evidence="15">
    <location>
        <position position="493"/>
    </location>
</feature>
<gene>
    <name evidence="19" type="ORF">HYPSUDRAFT_209124</name>
</gene>
<comment type="catalytic activity">
    <reaction evidence="14">
        <text>a pyranoside + acceptor = a pyranosid-3,4-diulose + reduced acceptor.</text>
        <dbReference type="EC" id="1.1.99.29"/>
    </reaction>
</comment>
<name>A0A0D2N3W5_HYPSF</name>
<dbReference type="InterPro" id="IPR000172">
    <property type="entry name" value="GMC_OxRdtase_N"/>
</dbReference>
<evidence type="ECO:0000256" key="12">
    <source>
        <dbReference type="ARBA" id="ARBA00034029"/>
    </source>
</evidence>
<comment type="function">
    <text evidence="9">Catalyzes the single-oxidation or sequential double oxidation reaction of carbohydrates primarily at carbon-2 and/or carbon-3 with the concomitant reduction of the flavin. The enzyme exhibits a broad sugar substrate specificity, oxidizing different aldopyranoses to the corresponding C-1, C-2, C-3 or C-1,2, C-2,3 and C-3,4 (di)dehydro sugars with substrate-specific regioselectivity. Accepts only a narrow range of electron acceptors such as substituted benzoquinones and complexed metal ions and reacts extremely slowly with O(2) as acceptor. May play a role in the natural recycling of plant matter by oxidizing all major monosaccharides in lignocellulose and by reducing quinone compounds or reactive radical species generated during lignin depolymerization.</text>
</comment>
<evidence type="ECO:0000256" key="11">
    <source>
        <dbReference type="ARBA" id="ARBA00034010"/>
    </source>
</evidence>
<comment type="subcellular location">
    <subcellularLocation>
        <location evidence="2">Secreted</location>
    </subcellularLocation>
</comment>
<comment type="subunit">
    <text evidence="4">Monomer.</text>
</comment>
<evidence type="ECO:0000259" key="17">
    <source>
        <dbReference type="Pfam" id="PF00732"/>
    </source>
</evidence>
<evidence type="ECO:0000259" key="18">
    <source>
        <dbReference type="Pfam" id="PF05199"/>
    </source>
</evidence>
<evidence type="ECO:0000256" key="3">
    <source>
        <dbReference type="ARBA" id="ARBA00010790"/>
    </source>
</evidence>
<dbReference type="GO" id="GO:0050660">
    <property type="term" value="F:flavin adenine dinucleotide binding"/>
    <property type="evidence" value="ECO:0007669"/>
    <property type="project" value="InterPro"/>
</dbReference>
<comment type="catalytic activity">
    <reaction evidence="11">
        <text>pyranose + acceptor = pyranos-2,3-diulose + reduced acceptor.</text>
        <dbReference type="EC" id="1.1.99.29"/>
    </reaction>
</comment>
<feature type="binding site" evidence="16">
    <location>
        <begin position="494"/>
        <end position="495"/>
    </location>
    <ligand>
        <name>FAD</name>
        <dbReference type="ChEBI" id="CHEBI:57692"/>
    </ligand>
</feature>
<feature type="binding site" evidence="16">
    <location>
        <position position="194"/>
    </location>
    <ligand>
        <name>FAD</name>
        <dbReference type="ChEBI" id="CHEBI:57692"/>
    </ligand>
</feature>
<keyword evidence="20" id="KW-1185">Reference proteome</keyword>
<evidence type="ECO:0000256" key="16">
    <source>
        <dbReference type="PIRSR" id="PIRSR000137-2"/>
    </source>
</evidence>
<dbReference type="AlphaFoldDB" id="A0A0D2N3W5"/>
<reference evidence="20" key="1">
    <citation type="submission" date="2014-04" db="EMBL/GenBank/DDBJ databases">
        <title>Evolutionary Origins and Diversification of the Mycorrhizal Mutualists.</title>
        <authorList>
            <consortium name="DOE Joint Genome Institute"/>
            <consortium name="Mycorrhizal Genomics Consortium"/>
            <person name="Kohler A."/>
            <person name="Kuo A."/>
            <person name="Nagy L.G."/>
            <person name="Floudas D."/>
            <person name="Copeland A."/>
            <person name="Barry K.W."/>
            <person name="Cichocki N."/>
            <person name="Veneault-Fourrey C."/>
            <person name="LaButti K."/>
            <person name="Lindquist E.A."/>
            <person name="Lipzen A."/>
            <person name="Lundell T."/>
            <person name="Morin E."/>
            <person name="Murat C."/>
            <person name="Riley R."/>
            <person name="Ohm R."/>
            <person name="Sun H."/>
            <person name="Tunlid A."/>
            <person name="Henrissat B."/>
            <person name="Grigoriev I.V."/>
            <person name="Hibbett D.S."/>
            <person name="Martin F."/>
        </authorList>
    </citation>
    <scope>NUCLEOTIDE SEQUENCE [LARGE SCALE GENOMIC DNA]</scope>
    <source>
        <strain evidence="20">FD-334 SS-4</strain>
    </source>
</reference>
<dbReference type="EMBL" id="KN817704">
    <property type="protein sequence ID" value="KJA13939.1"/>
    <property type="molecule type" value="Genomic_DNA"/>
</dbReference>
<protein>
    <recommendedName>
        <fullName evidence="5">pyranose dehydrogenase (acceptor)</fullName>
        <ecNumber evidence="5">1.1.99.29</ecNumber>
    </recommendedName>
</protein>
<proteinExistence type="inferred from homology"/>
<evidence type="ECO:0000256" key="14">
    <source>
        <dbReference type="ARBA" id="ARBA00034059"/>
    </source>
</evidence>
<evidence type="ECO:0000256" key="6">
    <source>
        <dbReference type="ARBA" id="ARBA00022525"/>
    </source>
</evidence>
<comment type="cofactor">
    <cofactor evidence="1 16">
        <name>FAD</name>
        <dbReference type="ChEBI" id="CHEBI:57692"/>
    </cofactor>
</comment>
<evidence type="ECO:0000256" key="1">
    <source>
        <dbReference type="ARBA" id="ARBA00001974"/>
    </source>
</evidence>
<dbReference type="Proteomes" id="UP000054270">
    <property type="component" value="Unassembled WGS sequence"/>
</dbReference>
<dbReference type="Gene3D" id="3.50.50.60">
    <property type="entry name" value="FAD/NAD(P)-binding domain"/>
    <property type="match status" value="1"/>
</dbReference>
<dbReference type="GO" id="GO:0005576">
    <property type="term" value="C:extracellular region"/>
    <property type="evidence" value="ECO:0007669"/>
    <property type="project" value="UniProtKB-SubCell"/>
</dbReference>
<feature type="domain" description="Glucose-methanol-choline oxidoreductase C-terminal" evidence="18">
    <location>
        <begin position="368"/>
        <end position="502"/>
    </location>
</feature>
<dbReference type="Pfam" id="PF05199">
    <property type="entry name" value="GMC_oxred_C"/>
    <property type="match status" value="1"/>
</dbReference>
<evidence type="ECO:0000256" key="4">
    <source>
        <dbReference type="ARBA" id="ARBA00011245"/>
    </source>
</evidence>
<evidence type="ECO:0000256" key="2">
    <source>
        <dbReference type="ARBA" id="ARBA00004613"/>
    </source>
</evidence>
<evidence type="ECO:0000256" key="13">
    <source>
        <dbReference type="ARBA" id="ARBA00034050"/>
    </source>
</evidence>
<comment type="similarity">
    <text evidence="3">Belongs to the GMC oxidoreductase family.</text>
</comment>
<keyword evidence="6" id="KW-0964">Secreted</keyword>
<dbReference type="SUPFAM" id="SSF51905">
    <property type="entry name" value="FAD/NAD(P)-binding domain"/>
    <property type="match status" value="1"/>
</dbReference>
<keyword evidence="7" id="KW-0285">Flavoprotein</keyword>
<dbReference type="Gene3D" id="3.30.560.10">
    <property type="entry name" value="Glucose Oxidase, domain 3"/>
    <property type="match status" value="1"/>
</dbReference>
<dbReference type="SUPFAM" id="SSF54373">
    <property type="entry name" value="FAD-linked reductases, C-terminal domain"/>
    <property type="match status" value="1"/>
</dbReference>
<dbReference type="OrthoDB" id="269227at2759"/>
<comment type="catalytic activity">
    <reaction evidence="13">
        <text>a pyranoside + acceptor = a pyranosid-3-ulose + reduced acceptor.</text>
        <dbReference type="EC" id="1.1.99.29"/>
    </reaction>
</comment>
<evidence type="ECO:0000256" key="8">
    <source>
        <dbReference type="ARBA" id="ARBA00022827"/>
    </source>
</evidence>
<dbReference type="PANTHER" id="PTHR11552">
    <property type="entry name" value="GLUCOSE-METHANOL-CHOLINE GMC OXIDOREDUCTASE"/>
    <property type="match status" value="1"/>
</dbReference>
<accession>A0A0D2N3W5</accession>
<comment type="catalytic activity">
    <reaction evidence="10">
        <text>pyranose + acceptor = pyranos-2-ulose + reduced acceptor.</text>
        <dbReference type="EC" id="1.1.99.29"/>
    </reaction>
</comment>
<dbReference type="EC" id="1.1.99.29" evidence="5"/>
<dbReference type="InterPro" id="IPR036188">
    <property type="entry name" value="FAD/NAD-bd_sf"/>
</dbReference>
<dbReference type="InterPro" id="IPR007867">
    <property type="entry name" value="GMC_OxRtase_C"/>
</dbReference>
<organism evidence="19 20">
    <name type="scientific">Hypholoma sublateritium (strain FD-334 SS-4)</name>
    <dbReference type="NCBI Taxonomy" id="945553"/>
    <lineage>
        <taxon>Eukaryota</taxon>
        <taxon>Fungi</taxon>
        <taxon>Dikarya</taxon>
        <taxon>Basidiomycota</taxon>
        <taxon>Agaricomycotina</taxon>
        <taxon>Agaricomycetes</taxon>
        <taxon>Agaricomycetidae</taxon>
        <taxon>Agaricales</taxon>
        <taxon>Agaricineae</taxon>
        <taxon>Strophariaceae</taxon>
        <taxon>Hypholoma</taxon>
    </lineage>
</organism>
<evidence type="ECO:0000256" key="10">
    <source>
        <dbReference type="ARBA" id="ARBA00033986"/>
    </source>
</evidence>
<dbReference type="PANTHER" id="PTHR11552:SF147">
    <property type="entry name" value="CHOLINE DEHYDROGENASE, MITOCHONDRIAL"/>
    <property type="match status" value="1"/>
</dbReference>
<evidence type="ECO:0000256" key="7">
    <source>
        <dbReference type="ARBA" id="ARBA00022630"/>
    </source>
</evidence>
<dbReference type="PIRSF" id="PIRSF000137">
    <property type="entry name" value="Alcohol_oxidase"/>
    <property type="match status" value="1"/>
</dbReference>
<evidence type="ECO:0000256" key="9">
    <source>
        <dbReference type="ARBA" id="ARBA00024699"/>
    </source>
</evidence>